<organism evidence="1 2">
    <name type="scientific">Paludibacterium paludis</name>
    <dbReference type="NCBI Taxonomy" id="1225769"/>
    <lineage>
        <taxon>Bacteria</taxon>
        <taxon>Pseudomonadati</taxon>
        <taxon>Pseudomonadota</taxon>
        <taxon>Betaproteobacteria</taxon>
        <taxon>Neisseriales</taxon>
        <taxon>Chromobacteriaceae</taxon>
        <taxon>Paludibacterium</taxon>
    </lineage>
</organism>
<name>A0A918P4S8_9NEIS</name>
<accession>A0A918P4S8</accession>
<keyword evidence="2" id="KW-1185">Reference proteome</keyword>
<evidence type="ECO:0000313" key="1">
    <source>
        <dbReference type="EMBL" id="GGY22734.1"/>
    </source>
</evidence>
<proteinExistence type="predicted"/>
<sequence>MQTDTPLAADFERLRSAGSSLTLLRIGADVLQIVSGGDRGPTRFDLPLGELLLANGHFRHEPPSAAELENAIMVVEDTLAPVREHLAADSRLMSTDPGIRHIARAAGLAGSAGEFLTRDAIENAFGQLCRIALGAPRPTGFPDGNDFAARLLILREWTHHMDFDGITLAD</sequence>
<gene>
    <name evidence="1" type="ORF">GCM10011289_28290</name>
</gene>
<reference evidence="1" key="1">
    <citation type="journal article" date="2014" name="Int. J. Syst. Evol. Microbiol.">
        <title>Complete genome sequence of Corynebacterium casei LMG S-19264T (=DSM 44701T), isolated from a smear-ripened cheese.</title>
        <authorList>
            <consortium name="US DOE Joint Genome Institute (JGI-PGF)"/>
            <person name="Walter F."/>
            <person name="Albersmeier A."/>
            <person name="Kalinowski J."/>
            <person name="Ruckert C."/>
        </authorList>
    </citation>
    <scope>NUCLEOTIDE SEQUENCE</scope>
    <source>
        <strain evidence="1">KCTC 32182</strain>
    </source>
</reference>
<evidence type="ECO:0000313" key="2">
    <source>
        <dbReference type="Proteomes" id="UP000645257"/>
    </source>
</evidence>
<dbReference type="RefSeq" id="WP_189535429.1">
    <property type="nucleotide sequence ID" value="NZ_BMYX01000017.1"/>
</dbReference>
<dbReference type="Proteomes" id="UP000645257">
    <property type="component" value="Unassembled WGS sequence"/>
</dbReference>
<comment type="caution">
    <text evidence="1">The sequence shown here is derived from an EMBL/GenBank/DDBJ whole genome shotgun (WGS) entry which is preliminary data.</text>
</comment>
<dbReference type="EMBL" id="BMYX01000017">
    <property type="protein sequence ID" value="GGY22734.1"/>
    <property type="molecule type" value="Genomic_DNA"/>
</dbReference>
<protein>
    <submittedName>
        <fullName evidence="1">Uncharacterized protein</fullName>
    </submittedName>
</protein>
<reference evidence="1" key="2">
    <citation type="submission" date="2020-09" db="EMBL/GenBank/DDBJ databases">
        <authorList>
            <person name="Sun Q."/>
            <person name="Kim S."/>
        </authorList>
    </citation>
    <scope>NUCLEOTIDE SEQUENCE</scope>
    <source>
        <strain evidence="1">KCTC 32182</strain>
    </source>
</reference>
<dbReference type="AlphaFoldDB" id="A0A918P4S8"/>